<dbReference type="Gene3D" id="1.10.150.240">
    <property type="entry name" value="Putative phosphatase, domain 2"/>
    <property type="match status" value="1"/>
</dbReference>
<proteinExistence type="predicted"/>
<sequence>MGKIKAVIFDMDGVLIEAKDWHYEALNRALGLFGQSISRYDHLVTYDGLPTMMKLEMMTVERGLPRSLHEFINDIKQQYTLDMVFTRCKPTFTHQFALSQLKKDGYKLGVASNSVRITVESMMNKSALAEYLDFMLSNQDVEKPKPDPEMYNNAISYLGLTPQECLIVEDNENGIKAARASGAYVLEVLSVDDVNYKNITNKIKKIEAL</sequence>
<dbReference type="PANTHER" id="PTHR46193">
    <property type="entry name" value="6-PHOSPHOGLUCONATE PHOSPHATASE"/>
    <property type="match status" value="1"/>
</dbReference>
<evidence type="ECO:0000256" key="3">
    <source>
        <dbReference type="ARBA" id="ARBA00022842"/>
    </source>
</evidence>
<dbReference type="Gene3D" id="3.40.50.1000">
    <property type="entry name" value="HAD superfamily/HAD-like"/>
    <property type="match status" value="1"/>
</dbReference>
<dbReference type="PANTHER" id="PTHR46193:SF9">
    <property type="entry name" value="HALOACID DEHALOGENASE-LIKE HYDROLASE DOMAIN-CONTAINING PROTEIN SGPP"/>
    <property type="match status" value="1"/>
</dbReference>
<dbReference type="InterPro" id="IPR023214">
    <property type="entry name" value="HAD_sf"/>
</dbReference>
<comment type="cofactor">
    <cofactor evidence="1">
        <name>Mg(2+)</name>
        <dbReference type="ChEBI" id="CHEBI:18420"/>
    </cofactor>
</comment>
<dbReference type="SFLD" id="SFLDG01129">
    <property type="entry name" value="C1.5:_HAD__Beta-PGM__Phosphata"/>
    <property type="match status" value="1"/>
</dbReference>
<keyword evidence="4" id="KW-0378">Hydrolase</keyword>
<dbReference type="Pfam" id="PF13419">
    <property type="entry name" value="HAD_2"/>
    <property type="match status" value="1"/>
</dbReference>
<dbReference type="AlphaFoldDB" id="A0A3B0XQP6"/>
<dbReference type="InterPro" id="IPR006439">
    <property type="entry name" value="HAD-SF_hydro_IA"/>
</dbReference>
<evidence type="ECO:0000256" key="2">
    <source>
        <dbReference type="ARBA" id="ARBA00022723"/>
    </source>
</evidence>
<dbReference type="SFLD" id="SFLDS00003">
    <property type="entry name" value="Haloacid_Dehalogenase"/>
    <property type="match status" value="1"/>
</dbReference>
<gene>
    <name evidence="4" type="ORF">MNBD_GAMMA11-2965</name>
</gene>
<keyword evidence="3" id="KW-0460">Magnesium</keyword>
<dbReference type="PRINTS" id="PR00413">
    <property type="entry name" value="HADHALOGNASE"/>
</dbReference>
<dbReference type="GO" id="GO:0016787">
    <property type="term" value="F:hydrolase activity"/>
    <property type="evidence" value="ECO:0007669"/>
    <property type="project" value="UniProtKB-KW"/>
</dbReference>
<dbReference type="InterPro" id="IPR051600">
    <property type="entry name" value="Beta-PGM-like"/>
</dbReference>
<dbReference type="InterPro" id="IPR041492">
    <property type="entry name" value="HAD_2"/>
</dbReference>
<organism evidence="4">
    <name type="scientific">hydrothermal vent metagenome</name>
    <dbReference type="NCBI Taxonomy" id="652676"/>
    <lineage>
        <taxon>unclassified sequences</taxon>
        <taxon>metagenomes</taxon>
        <taxon>ecological metagenomes</taxon>
    </lineage>
</organism>
<evidence type="ECO:0000256" key="1">
    <source>
        <dbReference type="ARBA" id="ARBA00001946"/>
    </source>
</evidence>
<accession>A0A3B0XQP6</accession>
<dbReference type="InterPro" id="IPR023198">
    <property type="entry name" value="PGP-like_dom2"/>
</dbReference>
<dbReference type="NCBIfam" id="TIGR01509">
    <property type="entry name" value="HAD-SF-IA-v3"/>
    <property type="match status" value="1"/>
</dbReference>
<protein>
    <submittedName>
        <fullName evidence="4">Hydrolase in polyol utilization gene cluster, haloacid dehalogenase-like family</fullName>
    </submittedName>
</protein>
<dbReference type="SUPFAM" id="SSF56784">
    <property type="entry name" value="HAD-like"/>
    <property type="match status" value="1"/>
</dbReference>
<keyword evidence="2" id="KW-0479">Metal-binding</keyword>
<dbReference type="EMBL" id="UOFG01000045">
    <property type="protein sequence ID" value="VAW58676.1"/>
    <property type="molecule type" value="Genomic_DNA"/>
</dbReference>
<dbReference type="InterPro" id="IPR036412">
    <property type="entry name" value="HAD-like_sf"/>
</dbReference>
<reference evidence="4" key="1">
    <citation type="submission" date="2018-06" db="EMBL/GenBank/DDBJ databases">
        <authorList>
            <person name="Zhirakovskaya E."/>
        </authorList>
    </citation>
    <scope>NUCLEOTIDE SEQUENCE</scope>
</reference>
<evidence type="ECO:0000313" key="4">
    <source>
        <dbReference type="EMBL" id="VAW58676.1"/>
    </source>
</evidence>
<dbReference type="GO" id="GO:0046872">
    <property type="term" value="F:metal ion binding"/>
    <property type="evidence" value="ECO:0007669"/>
    <property type="project" value="UniProtKB-KW"/>
</dbReference>
<name>A0A3B0XQP6_9ZZZZ</name>